<gene>
    <name evidence="1" type="ORF">EJD97_000530</name>
</gene>
<organism evidence="1">
    <name type="scientific">Solanum chilense</name>
    <name type="common">Tomato</name>
    <name type="synonym">Lycopersicon chilense</name>
    <dbReference type="NCBI Taxonomy" id="4083"/>
    <lineage>
        <taxon>Eukaryota</taxon>
        <taxon>Viridiplantae</taxon>
        <taxon>Streptophyta</taxon>
        <taxon>Embryophyta</taxon>
        <taxon>Tracheophyta</taxon>
        <taxon>Spermatophyta</taxon>
        <taxon>Magnoliopsida</taxon>
        <taxon>eudicotyledons</taxon>
        <taxon>Gunneridae</taxon>
        <taxon>Pentapetalae</taxon>
        <taxon>asterids</taxon>
        <taxon>lamiids</taxon>
        <taxon>Solanales</taxon>
        <taxon>Solanaceae</taxon>
        <taxon>Solanoideae</taxon>
        <taxon>Solaneae</taxon>
        <taxon>Solanum</taxon>
        <taxon>Solanum subgen. Lycopersicon</taxon>
    </lineage>
</organism>
<evidence type="ECO:0000313" key="1">
    <source>
        <dbReference type="EMBL" id="TMX00578.1"/>
    </source>
</evidence>
<reference evidence="1" key="1">
    <citation type="submission" date="2019-05" db="EMBL/GenBank/DDBJ databases">
        <title>The de novo reference genome and transcriptome assemblies of the wild tomato species Solanum chilense.</title>
        <authorList>
            <person name="Stam R."/>
            <person name="Nosenko T."/>
            <person name="Hoerger A.C."/>
            <person name="Stephan W."/>
            <person name="Seidel M.A."/>
            <person name="Kuhn J.M.M."/>
            <person name="Haberer G."/>
            <person name="Tellier A."/>
        </authorList>
    </citation>
    <scope>NUCLEOTIDE SEQUENCE</scope>
    <source>
        <tissue evidence="1">Mature leaves</tissue>
    </source>
</reference>
<name>A0A6N2C281_SOLCI</name>
<comment type="caution">
    <text evidence="1">The sequence shown here is derived from an EMBL/GenBank/DDBJ whole genome shotgun (WGS) entry which is preliminary data.</text>
</comment>
<protein>
    <submittedName>
        <fullName evidence="1">Uncharacterized protein</fullName>
    </submittedName>
</protein>
<dbReference type="AlphaFoldDB" id="A0A6N2C281"/>
<proteinExistence type="predicted"/>
<dbReference type="EMBL" id="RXGB01001040">
    <property type="protein sequence ID" value="TMX00578.1"/>
    <property type="molecule type" value="Genomic_DNA"/>
</dbReference>
<sequence>MQKIPPTELMTVRRACDGPFFMKLREMIPVPRFQELKCFETKTLDGPLCLRRSVILAVEGNEESSRRNCTSMGRRSP</sequence>
<accession>A0A6N2C281</accession>